<dbReference type="EMBL" id="JADYXP020000011">
    <property type="protein sequence ID" value="KAL0114535.1"/>
    <property type="molecule type" value="Genomic_DNA"/>
</dbReference>
<accession>A0AAW2FHJ3</accession>
<proteinExistence type="predicted"/>
<name>A0AAW2FHJ3_9HYME</name>
<evidence type="ECO:0000256" key="1">
    <source>
        <dbReference type="SAM" id="MobiDB-lite"/>
    </source>
</evidence>
<keyword evidence="3" id="KW-1185">Reference proteome</keyword>
<feature type="region of interest" description="Disordered" evidence="1">
    <location>
        <begin position="1"/>
        <end position="42"/>
    </location>
</feature>
<evidence type="ECO:0000313" key="2">
    <source>
        <dbReference type="EMBL" id="KAL0114535.1"/>
    </source>
</evidence>
<comment type="caution">
    <text evidence="2">The sequence shown here is derived from an EMBL/GenBank/DDBJ whole genome shotgun (WGS) entry which is preliminary data.</text>
</comment>
<dbReference type="AlphaFoldDB" id="A0AAW2FHJ3"/>
<gene>
    <name evidence="2" type="ORF">PUN28_011672</name>
</gene>
<organism evidence="2 3">
    <name type="scientific">Cardiocondyla obscurior</name>
    <dbReference type="NCBI Taxonomy" id="286306"/>
    <lineage>
        <taxon>Eukaryota</taxon>
        <taxon>Metazoa</taxon>
        <taxon>Ecdysozoa</taxon>
        <taxon>Arthropoda</taxon>
        <taxon>Hexapoda</taxon>
        <taxon>Insecta</taxon>
        <taxon>Pterygota</taxon>
        <taxon>Neoptera</taxon>
        <taxon>Endopterygota</taxon>
        <taxon>Hymenoptera</taxon>
        <taxon>Apocrita</taxon>
        <taxon>Aculeata</taxon>
        <taxon>Formicoidea</taxon>
        <taxon>Formicidae</taxon>
        <taxon>Myrmicinae</taxon>
        <taxon>Cardiocondyla</taxon>
    </lineage>
</organism>
<sequence>MHSERIEEDNRSEEAGPRETRNCTEKRRRPARVKVNSDVRPYRSIDLRLSESKLSNSENNP</sequence>
<protein>
    <submittedName>
        <fullName evidence="2">Uncharacterized protein</fullName>
    </submittedName>
</protein>
<dbReference type="Proteomes" id="UP001430953">
    <property type="component" value="Unassembled WGS sequence"/>
</dbReference>
<feature type="compositionally biased region" description="Basic and acidic residues" evidence="1">
    <location>
        <begin position="1"/>
        <end position="25"/>
    </location>
</feature>
<reference evidence="2 3" key="1">
    <citation type="submission" date="2023-03" db="EMBL/GenBank/DDBJ databases">
        <title>High recombination rates correlate with genetic variation in Cardiocondyla obscurior ants.</title>
        <authorList>
            <person name="Errbii M."/>
        </authorList>
    </citation>
    <scope>NUCLEOTIDE SEQUENCE [LARGE SCALE GENOMIC DNA]</scope>
    <source>
        <strain evidence="2">Alpha-2009</strain>
        <tissue evidence="2">Whole body</tissue>
    </source>
</reference>
<evidence type="ECO:0000313" key="3">
    <source>
        <dbReference type="Proteomes" id="UP001430953"/>
    </source>
</evidence>